<dbReference type="GeneID" id="90003871"/>
<dbReference type="PANTHER" id="PTHR31048">
    <property type="entry name" value="OS03G0233200 PROTEIN"/>
    <property type="match status" value="1"/>
</dbReference>
<dbReference type="Pfam" id="PF00314">
    <property type="entry name" value="Thaumatin"/>
    <property type="match status" value="1"/>
</dbReference>
<keyword evidence="2" id="KW-1185">Reference proteome</keyword>
<evidence type="ECO:0000313" key="2">
    <source>
        <dbReference type="Proteomes" id="UP001334248"/>
    </source>
</evidence>
<accession>A0ABR0RAX9</accession>
<sequence>MALSSLTAPASAVHHLQQPPVHLVNRQNSDLPVVVTNNCAETIYPAILTQSGTGPGKSGFRLDSGDSLPQTVSADWKGRGNPPATLAEFTLASASNQAFYDISLVDGYNLPMGIIFMPGNGSSLSDIPPNFTNAICIGTSSYIDTSATSSEDSQFGSNDSYPIPLEQSMSAQNVLKWCPWPLQLNPPQKPGDGVYPYPDDNIARPIFNPCYSACSKWNDEKYCCSGSYNNPDKCKPSYYSIQAKKVCPDAYSYAYDDQTSTFVLPEGGGFEVVFCPKGRSSNILSTFGNNVRELARTGLVTQEMQTLAKNKTYIAEKSEGSIVEGQANLIALVVVLVWACFW</sequence>
<dbReference type="EMBL" id="JAVHJV010000017">
    <property type="protein sequence ID" value="KAK5937415.1"/>
    <property type="molecule type" value="Genomic_DNA"/>
</dbReference>
<dbReference type="SUPFAM" id="SSF49870">
    <property type="entry name" value="Osmotin, thaumatin-like protein"/>
    <property type="match status" value="1"/>
</dbReference>
<dbReference type="PIRSF" id="PIRSF002703">
    <property type="entry name" value="Thaumatin"/>
    <property type="match status" value="1"/>
</dbReference>
<gene>
    <name evidence="1" type="ORF">PMZ80_010422</name>
</gene>
<evidence type="ECO:0000313" key="1">
    <source>
        <dbReference type="EMBL" id="KAK5937415.1"/>
    </source>
</evidence>
<organism evidence="1 2">
    <name type="scientific">Knufia obscura</name>
    <dbReference type="NCBI Taxonomy" id="1635080"/>
    <lineage>
        <taxon>Eukaryota</taxon>
        <taxon>Fungi</taxon>
        <taxon>Dikarya</taxon>
        <taxon>Ascomycota</taxon>
        <taxon>Pezizomycotina</taxon>
        <taxon>Eurotiomycetes</taxon>
        <taxon>Chaetothyriomycetidae</taxon>
        <taxon>Chaetothyriales</taxon>
        <taxon>Trichomeriaceae</taxon>
        <taxon>Knufia</taxon>
    </lineage>
</organism>
<dbReference type="Proteomes" id="UP001334248">
    <property type="component" value="Unassembled WGS sequence"/>
</dbReference>
<comment type="caution">
    <text evidence="1">The sequence shown here is derived from an EMBL/GenBank/DDBJ whole genome shotgun (WGS) entry which is preliminary data.</text>
</comment>
<evidence type="ECO:0008006" key="3">
    <source>
        <dbReference type="Google" id="ProtNLM"/>
    </source>
</evidence>
<name>A0ABR0RAX9_9EURO</name>
<dbReference type="RefSeq" id="XP_064725505.1">
    <property type="nucleotide sequence ID" value="XM_064878811.1"/>
</dbReference>
<proteinExistence type="predicted"/>
<dbReference type="PROSITE" id="PS51367">
    <property type="entry name" value="THAUMATIN_2"/>
    <property type="match status" value="1"/>
</dbReference>
<dbReference type="Gene3D" id="2.60.110.10">
    <property type="entry name" value="Thaumatin"/>
    <property type="match status" value="2"/>
</dbReference>
<dbReference type="InterPro" id="IPR037176">
    <property type="entry name" value="Osmotin/thaumatin-like_sf"/>
</dbReference>
<reference evidence="1 2" key="1">
    <citation type="journal article" date="2023" name="Res Sq">
        <title>Genomic and morphological characterization of Knufia obscura isolated from the Mars 2020 spacecraft assembly facility.</title>
        <authorList>
            <person name="Chander A.M."/>
            <person name="Teixeira M.M."/>
            <person name="Singh N.K."/>
            <person name="Williams M.P."/>
            <person name="Parker C.W."/>
            <person name="Leo P."/>
            <person name="Stajich J.E."/>
            <person name="Torok T."/>
            <person name="Tighe S."/>
            <person name="Mason C.E."/>
            <person name="Venkateswaran K."/>
        </authorList>
    </citation>
    <scope>NUCLEOTIDE SEQUENCE [LARGE SCALE GENOMIC DNA]</scope>
    <source>
        <strain evidence="1 2">CCFEE 5817</strain>
    </source>
</reference>
<dbReference type="InterPro" id="IPR001938">
    <property type="entry name" value="Thaumatin"/>
</dbReference>
<dbReference type="SMART" id="SM00205">
    <property type="entry name" value="THN"/>
    <property type="match status" value="1"/>
</dbReference>
<protein>
    <recommendedName>
        <fullName evidence="3">Osmotin, thaumatin-like protein</fullName>
    </recommendedName>
</protein>